<gene>
    <name evidence="2" type="ORF">SADUNF_Sadunf10G0045300</name>
</gene>
<evidence type="ECO:0000313" key="2">
    <source>
        <dbReference type="EMBL" id="KAF9673642.1"/>
    </source>
</evidence>
<dbReference type="GO" id="GO:0006338">
    <property type="term" value="P:chromatin remodeling"/>
    <property type="evidence" value="ECO:0007669"/>
    <property type="project" value="InterPro"/>
</dbReference>
<protein>
    <submittedName>
        <fullName evidence="2">Uncharacterized protein</fullName>
    </submittedName>
</protein>
<feature type="region of interest" description="Disordered" evidence="1">
    <location>
        <begin position="48"/>
        <end position="76"/>
    </location>
</feature>
<name>A0A835MP10_9ROSI</name>
<dbReference type="EMBL" id="JADGMS010000010">
    <property type="protein sequence ID" value="KAF9673642.1"/>
    <property type="molecule type" value="Genomic_DNA"/>
</dbReference>
<dbReference type="OrthoDB" id="10498570at2759"/>
<dbReference type="Proteomes" id="UP000657918">
    <property type="component" value="Unassembled WGS sequence"/>
</dbReference>
<evidence type="ECO:0000256" key="1">
    <source>
        <dbReference type="SAM" id="MobiDB-lite"/>
    </source>
</evidence>
<sequence>MKQRKILKRNVDGLNDEGDVCAGVHGSTRFGKECKKSKLDRVYEDTDYVEEEDLGSDGDRTSKRKKPGKEKKEMTVTTRQRALQTGKDVSSGFSSLIEFSYGLPPAPPKTASQLMILFCFHMDFNYPPPREKYESSYCTNPYKYRDSMSKLPLCSPNVTRQFMRRCNLLLLVKIKIHLHATAEYMQSLVTAITGSNDRTTGAFVATSNSLVCREDASKEKVGPLIIYIMRRSLGFYRVKS</sequence>
<dbReference type="GO" id="GO:0031011">
    <property type="term" value="C:Ino80 complex"/>
    <property type="evidence" value="ECO:0007669"/>
    <property type="project" value="InterPro"/>
</dbReference>
<dbReference type="InterPro" id="IPR029523">
    <property type="entry name" value="INO80B/Ies2"/>
</dbReference>
<reference evidence="2 3" key="1">
    <citation type="submission" date="2020-10" db="EMBL/GenBank/DDBJ databases">
        <title>Plant Genome Project.</title>
        <authorList>
            <person name="Zhang R.-G."/>
        </authorList>
    </citation>
    <scope>NUCLEOTIDE SEQUENCE [LARGE SCALE GENOMIC DNA]</scope>
    <source>
        <strain evidence="2">FAFU-HL-1</strain>
        <tissue evidence="2">Leaf</tissue>
    </source>
</reference>
<comment type="caution">
    <text evidence="2">The sequence shown here is derived from an EMBL/GenBank/DDBJ whole genome shotgun (WGS) entry which is preliminary data.</text>
</comment>
<organism evidence="2 3">
    <name type="scientific">Salix dunnii</name>
    <dbReference type="NCBI Taxonomy" id="1413687"/>
    <lineage>
        <taxon>Eukaryota</taxon>
        <taxon>Viridiplantae</taxon>
        <taxon>Streptophyta</taxon>
        <taxon>Embryophyta</taxon>
        <taxon>Tracheophyta</taxon>
        <taxon>Spermatophyta</taxon>
        <taxon>Magnoliopsida</taxon>
        <taxon>eudicotyledons</taxon>
        <taxon>Gunneridae</taxon>
        <taxon>Pentapetalae</taxon>
        <taxon>rosids</taxon>
        <taxon>fabids</taxon>
        <taxon>Malpighiales</taxon>
        <taxon>Salicaceae</taxon>
        <taxon>Saliceae</taxon>
        <taxon>Salix</taxon>
    </lineage>
</organism>
<keyword evidence="3" id="KW-1185">Reference proteome</keyword>
<accession>A0A835MP10</accession>
<evidence type="ECO:0000313" key="3">
    <source>
        <dbReference type="Proteomes" id="UP000657918"/>
    </source>
</evidence>
<dbReference type="PANTHER" id="PTHR21561:SF14">
    <property type="entry name" value="HIT ZINC FINGER AND PAPA-1-LIKE DOMAIN-CONTAINING PROTEIN"/>
    <property type="match status" value="1"/>
</dbReference>
<dbReference type="AlphaFoldDB" id="A0A835MP10"/>
<proteinExistence type="predicted"/>
<dbReference type="PANTHER" id="PTHR21561">
    <property type="entry name" value="INO80 COMPLEX SUBUNIT B"/>
    <property type="match status" value="1"/>
</dbReference>